<dbReference type="EMBL" id="AP010968">
    <property type="protein sequence ID" value="BAJ27043.1"/>
    <property type="molecule type" value="Genomic_DNA"/>
</dbReference>
<accession>E4N762</accession>
<protein>
    <recommendedName>
        <fullName evidence="1">DUF397 domain-containing protein</fullName>
    </recommendedName>
</protein>
<reference evidence="2 3" key="1">
    <citation type="journal article" date="2010" name="DNA Res.">
        <title>Genome sequence of Kitasatospora setae NBRC 14216T: an evolutionary snapshot of the family Streptomycetaceae.</title>
        <authorList>
            <person name="Ichikawa N."/>
            <person name="Oguchi A."/>
            <person name="Ikeda H."/>
            <person name="Ishikawa J."/>
            <person name="Kitani S."/>
            <person name="Watanabe Y."/>
            <person name="Nakamura S."/>
            <person name="Katano Y."/>
            <person name="Kishi E."/>
            <person name="Sasagawa M."/>
            <person name="Ankai A."/>
            <person name="Fukui S."/>
            <person name="Hashimoto Y."/>
            <person name="Kamata S."/>
            <person name="Otoguro M."/>
            <person name="Tanikawa S."/>
            <person name="Nihira T."/>
            <person name="Horinouchi S."/>
            <person name="Ohnishi Y."/>
            <person name="Hayakawa M."/>
            <person name="Kuzuyama T."/>
            <person name="Arisawa A."/>
            <person name="Nomoto F."/>
            <person name="Miura H."/>
            <person name="Takahashi Y."/>
            <person name="Fujita N."/>
        </authorList>
    </citation>
    <scope>NUCLEOTIDE SEQUENCE [LARGE SCALE GENOMIC DNA]</scope>
    <source>
        <strain evidence="3">ATCC 33774 / DSM 43861 / JCM 3304 / KCC A-0304 / NBRC 14216 / KM-6054</strain>
    </source>
</reference>
<name>E4N762_KITSK</name>
<dbReference type="STRING" id="452652.KSE_12100"/>
<organism evidence="2 3">
    <name type="scientific">Kitasatospora setae (strain ATCC 33774 / DSM 43861 / JCM 3304 / KCC A-0304 / NBRC 14216 / KM-6054)</name>
    <name type="common">Streptomyces setae</name>
    <dbReference type="NCBI Taxonomy" id="452652"/>
    <lineage>
        <taxon>Bacteria</taxon>
        <taxon>Bacillati</taxon>
        <taxon>Actinomycetota</taxon>
        <taxon>Actinomycetes</taxon>
        <taxon>Kitasatosporales</taxon>
        <taxon>Streptomycetaceae</taxon>
        <taxon>Kitasatospora</taxon>
    </lineage>
</organism>
<proteinExistence type="predicted"/>
<evidence type="ECO:0000259" key="1">
    <source>
        <dbReference type="Pfam" id="PF04149"/>
    </source>
</evidence>
<dbReference type="eggNOG" id="ENOG5030J7G">
    <property type="taxonomic scope" value="Bacteria"/>
</dbReference>
<gene>
    <name evidence="2" type="ordered locus">KSE_12100</name>
</gene>
<dbReference type="HOGENOM" id="CLU_131550_2_2_11"/>
<keyword evidence="3" id="KW-1185">Reference proteome</keyword>
<dbReference type="AlphaFoldDB" id="E4N762"/>
<dbReference type="RefSeq" id="WP_014134361.1">
    <property type="nucleotide sequence ID" value="NC_016109.1"/>
</dbReference>
<dbReference type="PATRIC" id="fig|452652.3.peg.1207"/>
<dbReference type="Proteomes" id="UP000007076">
    <property type="component" value="Chromosome"/>
</dbReference>
<feature type="domain" description="DUF397" evidence="1">
    <location>
        <begin position="11"/>
        <end position="63"/>
    </location>
</feature>
<dbReference type="InterPro" id="IPR007278">
    <property type="entry name" value="DUF397"/>
</dbReference>
<dbReference type="Pfam" id="PF04149">
    <property type="entry name" value="DUF397"/>
    <property type="match status" value="1"/>
</dbReference>
<evidence type="ECO:0000313" key="3">
    <source>
        <dbReference type="Proteomes" id="UP000007076"/>
    </source>
</evidence>
<evidence type="ECO:0000313" key="2">
    <source>
        <dbReference type="EMBL" id="BAJ27043.1"/>
    </source>
</evidence>
<sequence>MPSTIDLHGVQWVKSSRSGNGGNCVEAALGAHAAVMPVRDSKDPMGAVLLFPTAAWSAFVTAAAGEFGEV</sequence>
<dbReference type="KEGG" id="ksk:KSE_12100"/>